<dbReference type="AlphaFoldDB" id="A0A9W7L6T2"/>
<evidence type="ECO:0000256" key="2">
    <source>
        <dbReference type="ARBA" id="ARBA00022723"/>
    </source>
</evidence>
<name>A0A9W7L6T2_9STRA</name>
<keyword evidence="4" id="KW-0560">Oxidoreductase</keyword>
<evidence type="ECO:0000256" key="5">
    <source>
        <dbReference type="ARBA" id="ARBA00023004"/>
    </source>
</evidence>
<dbReference type="InterPro" id="IPR045054">
    <property type="entry name" value="P4HA-like"/>
</dbReference>
<dbReference type="GO" id="GO:0005783">
    <property type="term" value="C:endoplasmic reticulum"/>
    <property type="evidence" value="ECO:0007669"/>
    <property type="project" value="TreeGrafter"/>
</dbReference>
<dbReference type="GO" id="GO:0004656">
    <property type="term" value="F:procollagen-proline 4-dioxygenase activity"/>
    <property type="evidence" value="ECO:0007669"/>
    <property type="project" value="TreeGrafter"/>
</dbReference>
<sequence>MTGISNKILLASVLGLLVALLVPHSHVENYMEMASRLLNLAPSSPSNYDPSSYEPIRLHVHMNGEYGRCHKSPYVLSTPLPISSRNYSFDSHLTDSLLSFPEIDSGCGPVVGEGTFKDFCDMGPEKTVILEDHDSLVPVPSTRTLPCSYYTREGRRITSLSNLIEFASLSSAPLDVYAVAAGRLFQFAPGKVGETFDLSHLPHPQGKKMYLETMSVSPKVFEIKNFFVEEEADDLIERAIGSSSKTHGLKRSTTGVDSEQDTNPIRTSENAFDTSGKSAMSLKKRCFKILGINPYKEDMADGLQVLRYNVSTAYKSHLDYLDMTPTSEHDFDSSRVGTNRFATILLYMSDFEPADGGETVFSYGEPYKSVKTPPTYLEALEEARAHSSLFKPNSWEEKMVAECRSQLSVSPKRARSVLFYSQHPDGRVDKRSKHGGCPVLTDEKVKWAANLWVWNGPRMGYSSAPLKHADKVKKGHKSEKKDRAQPPKGSIKVVFENKGKDPKFNGASLYYQETLWGDFGPGESHSVNSFQGHVWYVKGDNGEVLLTLVVGGGEGNQRFEV</sequence>
<dbReference type="InterPro" id="IPR005123">
    <property type="entry name" value="Oxoglu/Fe-dep_dioxygenase_dom"/>
</dbReference>
<dbReference type="Gene3D" id="2.60.120.620">
    <property type="entry name" value="q2cbj1_9rhob like domain"/>
    <property type="match status" value="1"/>
</dbReference>
<dbReference type="Pfam" id="PF13640">
    <property type="entry name" value="2OG-FeII_Oxy_3"/>
    <property type="match status" value="1"/>
</dbReference>
<dbReference type="InterPro" id="IPR006620">
    <property type="entry name" value="Pro_4_hyd_alph"/>
</dbReference>
<evidence type="ECO:0000313" key="9">
    <source>
        <dbReference type="EMBL" id="GMI34296.1"/>
    </source>
</evidence>
<organism evidence="9 10">
    <name type="scientific">Triparma columacea</name>
    <dbReference type="NCBI Taxonomy" id="722753"/>
    <lineage>
        <taxon>Eukaryota</taxon>
        <taxon>Sar</taxon>
        <taxon>Stramenopiles</taxon>
        <taxon>Ochrophyta</taxon>
        <taxon>Bolidophyceae</taxon>
        <taxon>Parmales</taxon>
        <taxon>Triparmaceae</taxon>
        <taxon>Triparma</taxon>
    </lineage>
</organism>
<evidence type="ECO:0000259" key="8">
    <source>
        <dbReference type="PROSITE" id="PS51471"/>
    </source>
</evidence>
<comment type="cofactor">
    <cofactor evidence="1">
        <name>L-ascorbate</name>
        <dbReference type="ChEBI" id="CHEBI:38290"/>
    </cofactor>
</comment>
<dbReference type="GO" id="GO:0031418">
    <property type="term" value="F:L-ascorbic acid binding"/>
    <property type="evidence" value="ECO:0007669"/>
    <property type="project" value="InterPro"/>
</dbReference>
<comment type="caution">
    <text evidence="9">The sequence shown here is derived from an EMBL/GenBank/DDBJ whole genome shotgun (WGS) entry which is preliminary data.</text>
</comment>
<dbReference type="PROSITE" id="PS51471">
    <property type="entry name" value="FE2OG_OXY"/>
    <property type="match status" value="1"/>
</dbReference>
<proteinExistence type="predicted"/>
<protein>
    <recommendedName>
        <fullName evidence="8">Fe2OG dioxygenase domain-containing protein</fullName>
    </recommendedName>
</protein>
<keyword evidence="10" id="KW-1185">Reference proteome</keyword>
<reference evidence="10" key="1">
    <citation type="journal article" date="2023" name="Commun. Biol.">
        <title>Genome analysis of Parmales, the sister group of diatoms, reveals the evolutionary specialization of diatoms from phago-mixotrophs to photoautotrophs.</title>
        <authorList>
            <person name="Ban H."/>
            <person name="Sato S."/>
            <person name="Yoshikawa S."/>
            <person name="Yamada K."/>
            <person name="Nakamura Y."/>
            <person name="Ichinomiya M."/>
            <person name="Sato N."/>
            <person name="Blanc-Mathieu R."/>
            <person name="Endo H."/>
            <person name="Kuwata A."/>
            <person name="Ogata H."/>
        </authorList>
    </citation>
    <scope>NUCLEOTIDE SEQUENCE [LARGE SCALE GENOMIC DNA]</scope>
</reference>
<evidence type="ECO:0000256" key="6">
    <source>
        <dbReference type="SAM" id="MobiDB-lite"/>
    </source>
</evidence>
<evidence type="ECO:0000256" key="7">
    <source>
        <dbReference type="SAM" id="SignalP"/>
    </source>
</evidence>
<dbReference type="SMART" id="SM00702">
    <property type="entry name" value="P4Hc"/>
    <property type="match status" value="1"/>
</dbReference>
<dbReference type="Proteomes" id="UP001165065">
    <property type="component" value="Unassembled WGS sequence"/>
</dbReference>
<feature type="domain" description="Fe2OG dioxygenase" evidence="8">
    <location>
        <begin position="299"/>
        <end position="455"/>
    </location>
</feature>
<feature type="signal peptide" evidence="7">
    <location>
        <begin position="1"/>
        <end position="27"/>
    </location>
</feature>
<evidence type="ECO:0000313" key="10">
    <source>
        <dbReference type="Proteomes" id="UP001165065"/>
    </source>
</evidence>
<keyword evidence="3" id="KW-0223">Dioxygenase</keyword>
<gene>
    <name evidence="9" type="ORF">TrCOL_g13847</name>
</gene>
<dbReference type="GO" id="GO:0005506">
    <property type="term" value="F:iron ion binding"/>
    <property type="evidence" value="ECO:0007669"/>
    <property type="project" value="InterPro"/>
</dbReference>
<feature type="chain" id="PRO_5040898984" description="Fe2OG dioxygenase domain-containing protein" evidence="7">
    <location>
        <begin position="28"/>
        <end position="561"/>
    </location>
</feature>
<dbReference type="EMBL" id="BRYA01000040">
    <property type="protein sequence ID" value="GMI34296.1"/>
    <property type="molecule type" value="Genomic_DNA"/>
</dbReference>
<accession>A0A9W7L6T2</accession>
<keyword evidence="7" id="KW-0732">Signal</keyword>
<keyword evidence="2" id="KW-0479">Metal-binding</keyword>
<evidence type="ECO:0000256" key="1">
    <source>
        <dbReference type="ARBA" id="ARBA00001961"/>
    </source>
</evidence>
<dbReference type="InterPro" id="IPR044862">
    <property type="entry name" value="Pro_4_hyd_alph_FE2OG_OXY"/>
</dbReference>
<dbReference type="PANTHER" id="PTHR10869">
    <property type="entry name" value="PROLYL 4-HYDROXYLASE ALPHA SUBUNIT"/>
    <property type="match status" value="1"/>
</dbReference>
<keyword evidence="5" id="KW-0408">Iron</keyword>
<evidence type="ECO:0000256" key="3">
    <source>
        <dbReference type="ARBA" id="ARBA00022964"/>
    </source>
</evidence>
<feature type="region of interest" description="Disordered" evidence="6">
    <location>
        <begin position="245"/>
        <end position="272"/>
    </location>
</feature>
<dbReference type="PANTHER" id="PTHR10869:SF226">
    <property type="entry name" value="PROLYL 4-HYDROXYLASE ALPHA SUBUNIT DOMAIN-CONTAINING PROTEIN"/>
    <property type="match status" value="1"/>
</dbReference>
<dbReference type="OrthoDB" id="420380at2759"/>
<evidence type="ECO:0000256" key="4">
    <source>
        <dbReference type="ARBA" id="ARBA00023002"/>
    </source>
</evidence>
<feature type="region of interest" description="Disordered" evidence="6">
    <location>
        <begin position="469"/>
        <end position="491"/>
    </location>
</feature>